<dbReference type="NCBIfam" id="TIGR01783">
    <property type="entry name" value="TonB-siderophor"/>
    <property type="match status" value="1"/>
</dbReference>
<keyword evidence="20" id="KW-1185">Reference proteome</keyword>
<dbReference type="PANTHER" id="PTHR32552">
    <property type="entry name" value="FERRICHROME IRON RECEPTOR-RELATED"/>
    <property type="match status" value="1"/>
</dbReference>
<dbReference type="GO" id="GO:0015344">
    <property type="term" value="F:siderophore uptake transmembrane transporter activity"/>
    <property type="evidence" value="ECO:0007669"/>
    <property type="project" value="TreeGrafter"/>
</dbReference>
<feature type="domain" description="TonB-dependent receptor-like beta-barrel" evidence="16">
    <location>
        <begin position="402"/>
        <end position="814"/>
    </location>
</feature>
<evidence type="ECO:0000313" key="19">
    <source>
        <dbReference type="EMBL" id="MBD6617755.1"/>
    </source>
</evidence>
<keyword evidence="10 14" id="KW-0798">TonB box</keyword>
<dbReference type="EMBL" id="VJXY01000019">
    <property type="protein sequence ID" value="MBD6617755.1"/>
    <property type="molecule type" value="Genomic_DNA"/>
</dbReference>
<evidence type="ECO:0000256" key="8">
    <source>
        <dbReference type="ARBA" id="ARBA00023004"/>
    </source>
</evidence>
<dbReference type="InterPro" id="IPR037066">
    <property type="entry name" value="Plug_dom_sf"/>
</dbReference>
<keyword evidence="7" id="KW-0732">Signal</keyword>
<dbReference type="FunFam" id="2.170.130.10:FF:000001">
    <property type="entry name" value="Catecholate siderophore TonB-dependent receptor"/>
    <property type="match status" value="1"/>
</dbReference>
<dbReference type="InterPro" id="IPR039426">
    <property type="entry name" value="TonB-dep_rcpt-like"/>
</dbReference>
<evidence type="ECO:0000256" key="11">
    <source>
        <dbReference type="ARBA" id="ARBA00023136"/>
    </source>
</evidence>
<evidence type="ECO:0000259" key="16">
    <source>
        <dbReference type="Pfam" id="PF00593"/>
    </source>
</evidence>
<evidence type="ECO:0000256" key="7">
    <source>
        <dbReference type="ARBA" id="ARBA00022729"/>
    </source>
</evidence>
<reference evidence="19" key="1">
    <citation type="submission" date="2019-07" db="EMBL/GenBank/DDBJ databases">
        <title>Toxilogical consequences of a new and cryptic species of cyanobacteria (Komarekiella delphini-convector) recovered from the epidermis of a bottlenose dolphin and 1500 ft. in the air.</title>
        <authorList>
            <person name="Brown A.O."/>
            <person name="Dvorak P."/>
            <person name="Villanueva C.D."/>
            <person name="Foss A.J."/>
            <person name="Garvey A.D."/>
            <person name="Gibson Q.A."/>
            <person name="Johansen J.R."/>
            <person name="Casamatta D.A."/>
        </authorList>
    </citation>
    <scope>NUCLEOTIDE SEQUENCE</scope>
    <source>
        <strain evidence="19">SJRDD-AB1</strain>
    </source>
</reference>
<keyword evidence="9" id="KW-0406">Ion transport</keyword>
<keyword evidence="6 13" id="KW-0812">Transmembrane</keyword>
<dbReference type="SUPFAM" id="SSF56935">
    <property type="entry name" value="Porins"/>
    <property type="match status" value="1"/>
</dbReference>
<keyword evidence="11 13" id="KW-0472">Membrane</keyword>
<dbReference type="Gene3D" id="2.40.170.20">
    <property type="entry name" value="TonB-dependent receptor, beta-barrel domain"/>
    <property type="match status" value="1"/>
</dbReference>
<gene>
    <name evidence="19" type="ORF">FNW02_18450</name>
</gene>
<evidence type="ECO:0000256" key="15">
    <source>
        <dbReference type="SAM" id="MobiDB-lite"/>
    </source>
</evidence>
<sequence>MVNFLQLRHRRVAPCLPTSLLLTGVFFILGVQATWAEDTNSSNTQILVQSPIPTSETIPITGVKATPTEKGVEIILETTVGEQLQITNRSTDNNFIADIPNAQLRLPNGNAFNFRSEKPTAGIIEITVTNADANTVRVTVVGENALPTVELFDESAGLVIGISTATAMQPPVPQEPETPAEQKPVNQTPPTETAQQDDPIELVVTGEQDGYRVPDANTGSRLDIPLLETPASIGVITEEFIEDKAPRRVEDLAPYISGVTAGNVGQGGLFTDFQIRGFSTGSQVYINGLRDNYRSLIRDFANIERLEILKGFSSLLYGTGSPGGVVNYITKKPQATPSYKFSADAGSFNFYRSEVDLTGPLTQDKNLLYRLILAFQDSDDFVDNVEDNRIFVAPSLTLLTGGGGSLTVEGEYYRQDKDFNTGAKFFNGQIFYDRSYTDPRNSQIYDHYRIAAYLDQPISKQWSINLSGQYFNTQREANPIFVALGFEGDTLTRFYRTIFDDYYQYNLRGEIRGDFNIGASEHKLLAGIEYNNYRSRFNGVNAGFFGSIDVANPSFDVPIPTGLTNRSVNFSDSDWGVYIQDFVKFGQFRLLAGLRYGGFDSVTGSADNFVSPSIGLVYNLTDSASIYASFSKSTEPQYGLLSDGGFPDPRKATQYEVGAKVNLLNDRLTITTALFNLKQTNIAETDPSNPEFNILVGDIRSRGFELDISGKVTENLSLIAAYTLLDSEITKSVVPGLEGNRPINSPQHSVGLYGKYEFTGGSLKGLSLGTGLVYVGERKGDNENTFELPGYMRVDLGAAYKVNNLTFRLGVENLFDIRYASGSNNRANISQGSPFAITGSVSVQF</sequence>
<dbReference type="InterPro" id="IPR012910">
    <property type="entry name" value="Plug_dom"/>
</dbReference>
<evidence type="ECO:0000256" key="4">
    <source>
        <dbReference type="ARBA" id="ARBA00022452"/>
    </source>
</evidence>
<proteinExistence type="inferred from homology"/>
<feature type="domain" description="TonB-dependent receptor plug" evidence="17">
    <location>
        <begin position="226"/>
        <end position="325"/>
    </location>
</feature>
<feature type="domain" description="AMIN" evidence="18">
    <location>
        <begin position="63"/>
        <end position="160"/>
    </location>
</feature>
<keyword evidence="5" id="KW-0410">Iron transport</keyword>
<feature type="region of interest" description="Disordered" evidence="15">
    <location>
        <begin position="168"/>
        <end position="195"/>
    </location>
</feature>
<dbReference type="Gene3D" id="2.170.130.10">
    <property type="entry name" value="TonB-dependent receptor, plug domain"/>
    <property type="match status" value="1"/>
</dbReference>
<comment type="caution">
    <text evidence="19">The sequence shown here is derived from an EMBL/GenBank/DDBJ whole genome shotgun (WGS) entry which is preliminary data.</text>
</comment>
<accession>A0AA40SZC6</accession>
<dbReference type="InterPro" id="IPR036942">
    <property type="entry name" value="Beta-barrel_TonB_sf"/>
</dbReference>
<evidence type="ECO:0000313" key="20">
    <source>
        <dbReference type="Proteomes" id="UP001165986"/>
    </source>
</evidence>
<dbReference type="PROSITE" id="PS52016">
    <property type="entry name" value="TONB_DEPENDENT_REC_3"/>
    <property type="match status" value="1"/>
</dbReference>
<evidence type="ECO:0000256" key="12">
    <source>
        <dbReference type="ARBA" id="ARBA00023237"/>
    </source>
</evidence>
<keyword evidence="3 13" id="KW-0813">Transport</keyword>
<dbReference type="Pfam" id="PF00593">
    <property type="entry name" value="TonB_dep_Rec_b-barrel"/>
    <property type="match status" value="1"/>
</dbReference>
<keyword evidence="19" id="KW-0675">Receptor</keyword>
<dbReference type="InterPro" id="IPR010105">
    <property type="entry name" value="TonB_sidphr_rcpt"/>
</dbReference>
<evidence type="ECO:0000256" key="6">
    <source>
        <dbReference type="ARBA" id="ARBA00022692"/>
    </source>
</evidence>
<evidence type="ECO:0000256" key="13">
    <source>
        <dbReference type="PROSITE-ProRule" id="PRU01360"/>
    </source>
</evidence>
<dbReference type="PANTHER" id="PTHR32552:SF68">
    <property type="entry name" value="FERRICHROME OUTER MEMBRANE TRANSPORTER_PHAGE RECEPTOR"/>
    <property type="match status" value="1"/>
</dbReference>
<keyword evidence="12 13" id="KW-0998">Cell outer membrane</keyword>
<evidence type="ECO:0000259" key="17">
    <source>
        <dbReference type="Pfam" id="PF07715"/>
    </source>
</evidence>
<dbReference type="Proteomes" id="UP001165986">
    <property type="component" value="Unassembled WGS sequence"/>
</dbReference>
<keyword evidence="4 13" id="KW-1134">Transmembrane beta strand</keyword>
<dbReference type="AlphaFoldDB" id="A0AA40SZC6"/>
<dbReference type="RefSeq" id="WP_191758968.1">
    <property type="nucleotide sequence ID" value="NZ_VJXY01000019.1"/>
</dbReference>
<feature type="compositionally biased region" description="Polar residues" evidence="15">
    <location>
        <begin position="184"/>
        <end position="195"/>
    </location>
</feature>
<evidence type="ECO:0000256" key="3">
    <source>
        <dbReference type="ARBA" id="ARBA00022448"/>
    </source>
</evidence>
<dbReference type="Pfam" id="PF07715">
    <property type="entry name" value="Plug"/>
    <property type="match status" value="1"/>
</dbReference>
<comment type="subcellular location">
    <subcellularLocation>
        <location evidence="1 13">Cell outer membrane</location>
        <topology evidence="1 13">Multi-pass membrane protein</topology>
    </subcellularLocation>
</comment>
<dbReference type="GO" id="GO:0015891">
    <property type="term" value="P:siderophore transport"/>
    <property type="evidence" value="ECO:0007669"/>
    <property type="project" value="InterPro"/>
</dbReference>
<comment type="similarity">
    <text evidence="2 13 14">Belongs to the TonB-dependent receptor family.</text>
</comment>
<protein>
    <submittedName>
        <fullName evidence="19">TonB-dependent siderophore receptor</fullName>
    </submittedName>
</protein>
<dbReference type="InterPro" id="IPR000531">
    <property type="entry name" value="Beta-barrel_TonB"/>
</dbReference>
<organism evidence="19 20">
    <name type="scientific">Komarekiella delphini-convector SJRDD-AB1</name>
    <dbReference type="NCBI Taxonomy" id="2593771"/>
    <lineage>
        <taxon>Bacteria</taxon>
        <taxon>Bacillati</taxon>
        <taxon>Cyanobacteriota</taxon>
        <taxon>Cyanophyceae</taxon>
        <taxon>Nostocales</taxon>
        <taxon>Nostocaceae</taxon>
        <taxon>Komarekiella</taxon>
        <taxon>Komarekiella delphini-convector</taxon>
    </lineage>
</organism>
<evidence type="ECO:0000256" key="5">
    <source>
        <dbReference type="ARBA" id="ARBA00022496"/>
    </source>
</evidence>
<evidence type="ECO:0000256" key="2">
    <source>
        <dbReference type="ARBA" id="ARBA00009810"/>
    </source>
</evidence>
<dbReference type="GO" id="GO:0038023">
    <property type="term" value="F:signaling receptor activity"/>
    <property type="evidence" value="ECO:0007669"/>
    <property type="project" value="InterPro"/>
</dbReference>
<dbReference type="GO" id="GO:0009279">
    <property type="term" value="C:cell outer membrane"/>
    <property type="evidence" value="ECO:0007669"/>
    <property type="project" value="UniProtKB-SubCell"/>
</dbReference>
<evidence type="ECO:0000256" key="10">
    <source>
        <dbReference type="ARBA" id="ARBA00023077"/>
    </source>
</evidence>
<evidence type="ECO:0000256" key="14">
    <source>
        <dbReference type="RuleBase" id="RU003357"/>
    </source>
</evidence>
<dbReference type="CDD" id="cd01347">
    <property type="entry name" value="ligand_gated_channel"/>
    <property type="match status" value="1"/>
</dbReference>
<evidence type="ECO:0000259" key="18">
    <source>
        <dbReference type="Pfam" id="PF11741"/>
    </source>
</evidence>
<keyword evidence="8" id="KW-0408">Iron</keyword>
<dbReference type="Pfam" id="PF11741">
    <property type="entry name" value="AMIN"/>
    <property type="match status" value="1"/>
</dbReference>
<dbReference type="InterPro" id="IPR021731">
    <property type="entry name" value="AMIN_dom"/>
</dbReference>
<evidence type="ECO:0000256" key="1">
    <source>
        <dbReference type="ARBA" id="ARBA00004571"/>
    </source>
</evidence>
<name>A0AA40SZC6_9NOST</name>
<evidence type="ECO:0000256" key="9">
    <source>
        <dbReference type="ARBA" id="ARBA00023065"/>
    </source>
</evidence>